<evidence type="ECO:0000313" key="1">
    <source>
        <dbReference type="EMBL" id="KAK5845405.1"/>
    </source>
</evidence>
<keyword evidence="2" id="KW-1185">Reference proteome</keyword>
<dbReference type="Proteomes" id="UP001358586">
    <property type="component" value="Chromosome 1"/>
</dbReference>
<dbReference type="Pfam" id="PF14223">
    <property type="entry name" value="Retrotran_gag_2"/>
    <property type="match status" value="1"/>
</dbReference>
<evidence type="ECO:0008006" key="3">
    <source>
        <dbReference type="Google" id="ProtNLM"/>
    </source>
</evidence>
<sequence>MNEGEILRDHISQFITLLNYLKNVEVQINDEDQAMLLLCSLPPSYKSFRETLIYGRDKLSFEDVNGHLLSKDKLNNDFGLDSKTNRQASVLVASKKQGKRCRYCKKLGHVKVDFYKLRNKKIAESKEEDVVGANLANESGEDFLEWFSTYGSVEGGVVRMGNDSSSKSRCQIIWNGDNLVIGGKKVLKSQGIVCVKIRPGSVLIWQCTSRRLEVFQFLSIDLTQLIPFIVQDRPVASFSKDGIVEI</sequence>
<protein>
    <recommendedName>
        <fullName evidence="3">Retrovirus-related Pol polyprotein from transposon TNT 1-94</fullName>
    </recommendedName>
</protein>
<comment type="caution">
    <text evidence="1">The sequence shown here is derived from an EMBL/GenBank/DDBJ whole genome shotgun (WGS) entry which is preliminary data.</text>
</comment>
<proteinExistence type="predicted"/>
<accession>A0ABR0R1P0</accession>
<organism evidence="1 2">
    <name type="scientific">Gossypium arboreum</name>
    <name type="common">Tree cotton</name>
    <name type="synonym">Gossypium nanking</name>
    <dbReference type="NCBI Taxonomy" id="29729"/>
    <lineage>
        <taxon>Eukaryota</taxon>
        <taxon>Viridiplantae</taxon>
        <taxon>Streptophyta</taxon>
        <taxon>Embryophyta</taxon>
        <taxon>Tracheophyta</taxon>
        <taxon>Spermatophyta</taxon>
        <taxon>Magnoliopsida</taxon>
        <taxon>eudicotyledons</taxon>
        <taxon>Gunneridae</taxon>
        <taxon>Pentapetalae</taxon>
        <taxon>rosids</taxon>
        <taxon>malvids</taxon>
        <taxon>Malvales</taxon>
        <taxon>Malvaceae</taxon>
        <taxon>Malvoideae</taxon>
        <taxon>Gossypium</taxon>
    </lineage>
</organism>
<evidence type="ECO:0000313" key="2">
    <source>
        <dbReference type="Proteomes" id="UP001358586"/>
    </source>
</evidence>
<name>A0ABR0R1P0_GOSAR</name>
<dbReference type="EMBL" id="JARKNE010000001">
    <property type="protein sequence ID" value="KAK5845405.1"/>
    <property type="molecule type" value="Genomic_DNA"/>
</dbReference>
<gene>
    <name evidence="1" type="ORF">PVK06_001588</name>
</gene>
<reference evidence="1 2" key="1">
    <citation type="submission" date="2023-03" db="EMBL/GenBank/DDBJ databases">
        <title>WGS of Gossypium arboreum.</title>
        <authorList>
            <person name="Yu D."/>
        </authorList>
    </citation>
    <scope>NUCLEOTIDE SEQUENCE [LARGE SCALE GENOMIC DNA]</scope>
    <source>
        <tissue evidence="1">Leaf</tissue>
    </source>
</reference>